<dbReference type="InterPro" id="IPR011006">
    <property type="entry name" value="CheY-like_superfamily"/>
</dbReference>
<comment type="caution">
    <text evidence="4">The sequence shown here is derived from an EMBL/GenBank/DDBJ whole genome shotgun (WGS) entry which is preliminary data.</text>
</comment>
<dbReference type="AlphaFoldDB" id="A0A4R2MWT6"/>
<dbReference type="InterPro" id="IPR001789">
    <property type="entry name" value="Sig_transdc_resp-reg_receiver"/>
</dbReference>
<dbReference type="SUPFAM" id="SSF52172">
    <property type="entry name" value="CheY-like"/>
    <property type="match status" value="1"/>
</dbReference>
<evidence type="ECO:0000313" key="5">
    <source>
        <dbReference type="Proteomes" id="UP000295106"/>
    </source>
</evidence>
<sequence>MPDVNAFIVEDSPIILESLVATLEELAPVKVVGTAADESSAVHWLRARPEDCDLLIIDIFLKSGSGLGVLRQAAQSGVRGRRVVLTNYATPDMREKCQALGAHRVFDKSNELDELISYCLRLAEGGGATVPGTLN</sequence>
<evidence type="ECO:0000313" key="4">
    <source>
        <dbReference type="EMBL" id="TCP04643.1"/>
    </source>
</evidence>
<dbReference type="EMBL" id="SLXD01000002">
    <property type="protein sequence ID" value="TCP04643.1"/>
    <property type="molecule type" value="Genomic_DNA"/>
</dbReference>
<organism evidence="4 5">
    <name type="scientific">Rubrivivax gelatinosus</name>
    <name type="common">Rhodocyclus gelatinosus</name>
    <name type="synonym">Rhodopseudomonas gelatinosa</name>
    <dbReference type="NCBI Taxonomy" id="28068"/>
    <lineage>
        <taxon>Bacteria</taxon>
        <taxon>Pseudomonadati</taxon>
        <taxon>Pseudomonadota</taxon>
        <taxon>Betaproteobacteria</taxon>
        <taxon>Burkholderiales</taxon>
        <taxon>Sphaerotilaceae</taxon>
        <taxon>Rubrivivax</taxon>
    </lineage>
</organism>
<feature type="modified residue" description="4-aspartylphosphate" evidence="2">
    <location>
        <position position="58"/>
    </location>
</feature>
<reference evidence="4 5" key="1">
    <citation type="submission" date="2019-03" db="EMBL/GenBank/DDBJ databases">
        <title>Genomic Encyclopedia of Type Strains, Phase IV (KMG-IV): sequencing the most valuable type-strain genomes for metagenomic binning, comparative biology and taxonomic classification.</title>
        <authorList>
            <person name="Goeker M."/>
        </authorList>
    </citation>
    <scope>NUCLEOTIDE SEQUENCE [LARGE SCALE GENOMIC DNA]</scope>
    <source>
        <strain evidence="4 5">DSM 1709</strain>
    </source>
</reference>
<dbReference type="Proteomes" id="UP000295106">
    <property type="component" value="Unassembled WGS sequence"/>
</dbReference>
<feature type="domain" description="Response regulatory" evidence="3">
    <location>
        <begin position="5"/>
        <end position="123"/>
    </location>
</feature>
<keyword evidence="1 2" id="KW-0597">Phosphoprotein</keyword>
<evidence type="ECO:0000256" key="2">
    <source>
        <dbReference type="PROSITE-ProRule" id="PRU00169"/>
    </source>
</evidence>
<dbReference type="PANTHER" id="PTHR44591">
    <property type="entry name" value="STRESS RESPONSE REGULATOR PROTEIN 1"/>
    <property type="match status" value="1"/>
</dbReference>
<evidence type="ECO:0000259" key="3">
    <source>
        <dbReference type="PROSITE" id="PS50110"/>
    </source>
</evidence>
<name>A0A4R2MWT6_RUBGE</name>
<dbReference type="RefSeq" id="WP_132645130.1">
    <property type="nucleotide sequence ID" value="NZ_CP181386.1"/>
</dbReference>
<dbReference type="OrthoDB" id="8562345at2"/>
<dbReference type="PROSITE" id="PS50110">
    <property type="entry name" value="RESPONSE_REGULATORY"/>
    <property type="match status" value="1"/>
</dbReference>
<dbReference type="GO" id="GO:0000160">
    <property type="term" value="P:phosphorelay signal transduction system"/>
    <property type="evidence" value="ECO:0007669"/>
    <property type="project" value="InterPro"/>
</dbReference>
<protein>
    <submittedName>
        <fullName evidence="4">Response regulator receiver domain-containing protein</fullName>
    </submittedName>
</protein>
<dbReference type="Gene3D" id="3.40.50.2300">
    <property type="match status" value="1"/>
</dbReference>
<accession>A0A4R2MWT6</accession>
<dbReference type="SMART" id="SM00448">
    <property type="entry name" value="REC"/>
    <property type="match status" value="1"/>
</dbReference>
<dbReference type="Pfam" id="PF00072">
    <property type="entry name" value="Response_reg"/>
    <property type="match status" value="1"/>
</dbReference>
<dbReference type="InterPro" id="IPR050595">
    <property type="entry name" value="Bact_response_regulator"/>
</dbReference>
<dbReference type="PANTHER" id="PTHR44591:SF3">
    <property type="entry name" value="RESPONSE REGULATORY DOMAIN-CONTAINING PROTEIN"/>
    <property type="match status" value="1"/>
</dbReference>
<proteinExistence type="predicted"/>
<dbReference type="GeneID" id="99684811"/>
<gene>
    <name evidence="4" type="ORF">EV684_102404</name>
</gene>
<evidence type="ECO:0000256" key="1">
    <source>
        <dbReference type="ARBA" id="ARBA00022553"/>
    </source>
</evidence>